<evidence type="ECO:0000259" key="4">
    <source>
        <dbReference type="SMART" id="SM00244"/>
    </source>
</evidence>
<dbReference type="SMART" id="SM00244">
    <property type="entry name" value="PHB"/>
    <property type="match status" value="1"/>
</dbReference>
<comment type="subcellular location">
    <subcellularLocation>
        <location evidence="1">Membrane</location>
        <topology evidence="1">Single-pass membrane protein</topology>
    </subcellularLocation>
</comment>
<protein>
    <submittedName>
        <fullName evidence="5">Spfh domain / band 7</fullName>
    </submittedName>
</protein>
<keyword evidence="3" id="KW-0812">Transmembrane</keyword>
<gene>
    <name evidence="5" type="ORF">F542_17590</name>
</gene>
<dbReference type="InterPro" id="IPR036013">
    <property type="entry name" value="Band_7/SPFH_dom_sf"/>
</dbReference>
<dbReference type="SUPFAM" id="SSF117892">
    <property type="entry name" value="Band 7/SPFH domain"/>
    <property type="match status" value="1"/>
</dbReference>
<organism evidence="5 6">
    <name type="scientific">Bibersteinia trehalosi USDA-ARS-USMARC-188</name>
    <dbReference type="NCBI Taxonomy" id="1263829"/>
    <lineage>
        <taxon>Bacteria</taxon>
        <taxon>Pseudomonadati</taxon>
        <taxon>Pseudomonadota</taxon>
        <taxon>Gammaproteobacteria</taxon>
        <taxon>Pasteurellales</taxon>
        <taxon>Pasteurellaceae</taxon>
        <taxon>Bibersteinia</taxon>
    </lineage>
</organism>
<name>A0A4V7IBS1_BIBTR</name>
<keyword evidence="3" id="KW-0472">Membrane</keyword>
<dbReference type="InterPro" id="IPR043202">
    <property type="entry name" value="Band-7_stomatin-like"/>
</dbReference>
<proteinExistence type="inferred from homology"/>
<dbReference type="Proteomes" id="UP000019091">
    <property type="component" value="Chromosome"/>
</dbReference>
<dbReference type="EMBL" id="CP006954">
    <property type="protein sequence ID" value="AHG82474.1"/>
    <property type="molecule type" value="Genomic_DNA"/>
</dbReference>
<dbReference type="GO" id="GO:0005886">
    <property type="term" value="C:plasma membrane"/>
    <property type="evidence" value="ECO:0007669"/>
    <property type="project" value="InterPro"/>
</dbReference>
<dbReference type="Pfam" id="PF01145">
    <property type="entry name" value="Band_7"/>
    <property type="match status" value="1"/>
</dbReference>
<evidence type="ECO:0000313" key="6">
    <source>
        <dbReference type="Proteomes" id="UP000019091"/>
    </source>
</evidence>
<feature type="transmembrane region" description="Helical" evidence="3">
    <location>
        <begin position="47"/>
        <end position="70"/>
    </location>
</feature>
<accession>A0A4V7IBS1</accession>
<dbReference type="PANTHER" id="PTHR10264">
    <property type="entry name" value="BAND 7 PROTEIN-RELATED"/>
    <property type="match status" value="1"/>
</dbReference>
<evidence type="ECO:0000256" key="2">
    <source>
        <dbReference type="ARBA" id="ARBA00008164"/>
    </source>
</evidence>
<feature type="domain" description="Band 7" evidence="4">
    <location>
        <begin position="69"/>
        <end position="239"/>
    </location>
</feature>
<keyword evidence="3" id="KW-1133">Transmembrane helix</keyword>
<evidence type="ECO:0000256" key="3">
    <source>
        <dbReference type="SAM" id="Phobius"/>
    </source>
</evidence>
<dbReference type="PANTHER" id="PTHR10264:SF19">
    <property type="entry name" value="AT06885P-RELATED"/>
    <property type="match status" value="1"/>
</dbReference>
<feature type="transmembrane region" description="Helical" evidence="3">
    <location>
        <begin position="107"/>
        <end position="127"/>
    </location>
</feature>
<sequence length="520" mass="58181">MIDLPFSFHIQAVENSAFLQNFARKSPLVHLKCELFLFITKESSMQFYTLLTIIGIIALVVITLLVALLFRRVVKTNEVHIVQSGGKTTSYGKDTGNGNVYYAFPSWLPLIGVSTIVLPVSVFSIKIDNYEAYDLERLPFVVDITAFFRVADSNLAAQRVSDFHDMNIQLVDIIQGSVRSILSSRNLNDILQVRSELGDDFTLAVKEQLKNWGIEPVKNIELMDIRDSGGSKVIFNIMEIKKSFIEKESRVEVARNQKEAQIAEIEAKKEADVKRQEAEKEVGLKTVENQREVAVSNEQAQQLVKQQEKITKEREMEVKRVAEIKQAEIEKDVEIVKADQDKRTQEIKAEANRNALIIDSEAEKQHQILVAEGEKQKAFLEAEALLETKDKEAQGIAKIGAAEAEAKQKLEISLVSGQIELAREIGGNEGYQQYLVSIRQIEANQAIGIEQAKALSHSDMKFIINDERVDKGIQRVGELFSSTGGTKIAATLEGLNQSELGKALISKFLGNHPDKPQDEA</sequence>
<dbReference type="InterPro" id="IPR001107">
    <property type="entry name" value="Band_7"/>
</dbReference>
<dbReference type="KEGG" id="btre:F542_17590"/>
<dbReference type="AlphaFoldDB" id="A0A4V7IBS1"/>
<dbReference type="Gene3D" id="3.30.479.30">
    <property type="entry name" value="Band 7 domain"/>
    <property type="match status" value="1"/>
</dbReference>
<evidence type="ECO:0000256" key="1">
    <source>
        <dbReference type="ARBA" id="ARBA00004167"/>
    </source>
</evidence>
<reference evidence="5 6" key="1">
    <citation type="journal article" date="2014" name="Genome Announc.">
        <title>Complete Closed Genome Sequences of Three Bibersteinia trehalosi Nasopharyngeal Isolates from Cattle with Shipping Fever.</title>
        <authorList>
            <person name="Harhay G.P."/>
            <person name="McVey D.S."/>
            <person name="Koren S."/>
            <person name="Phillippy A.M."/>
            <person name="Bono J."/>
            <person name="Harhay D.M."/>
            <person name="Clawson M.L."/>
            <person name="Heaton M.P."/>
            <person name="Chitko-McKown C.G."/>
            <person name="Korlach J."/>
            <person name="Smith T.P."/>
        </authorList>
    </citation>
    <scope>NUCLEOTIDE SEQUENCE [LARGE SCALE GENOMIC DNA]</scope>
    <source>
        <strain evidence="5 6">USDA-ARS-USMARC-188</strain>
    </source>
</reference>
<evidence type="ECO:0000313" key="5">
    <source>
        <dbReference type="EMBL" id="AHG82474.1"/>
    </source>
</evidence>
<comment type="similarity">
    <text evidence="2">Belongs to the band 7/mec-2 family.</text>
</comment>